<feature type="domain" description="BACON" evidence="1">
    <location>
        <begin position="90"/>
        <end position="140"/>
    </location>
</feature>
<evidence type="ECO:0000313" key="3">
    <source>
        <dbReference type="Proteomes" id="UP000823660"/>
    </source>
</evidence>
<evidence type="ECO:0000313" key="2">
    <source>
        <dbReference type="EMBL" id="MBO8467581.1"/>
    </source>
</evidence>
<dbReference type="PROSITE" id="PS51257">
    <property type="entry name" value="PROKAR_LIPOPROTEIN"/>
    <property type="match status" value="1"/>
</dbReference>
<evidence type="ECO:0000259" key="1">
    <source>
        <dbReference type="Pfam" id="PF13004"/>
    </source>
</evidence>
<protein>
    <submittedName>
        <fullName evidence="2">BACON domain-containing protein</fullName>
    </submittedName>
</protein>
<dbReference type="InterPro" id="IPR013783">
    <property type="entry name" value="Ig-like_fold"/>
</dbReference>
<organism evidence="2 3">
    <name type="scientific">Candidatus Cryptobacteroides faecipullorum</name>
    <dbReference type="NCBI Taxonomy" id="2840764"/>
    <lineage>
        <taxon>Bacteria</taxon>
        <taxon>Pseudomonadati</taxon>
        <taxon>Bacteroidota</taxon>
        <taxon>Bacteroidia</taxon>
        <taxon>Bacteroidales</taxon>
        <taxon>Candidatus Cryptobacteroides</taxon>
    </lineage>
</organism>
<dbReference type="EMBL" id="JADIMH010000043">
    <property type="protein sequence ID" value="MBO8467581.1"/>
    <property type="molecule type" value="Genomic_DNA"/>
</dbReference>
<dbReference type="Pfam" id="PF13004">
    <property type="entry name" value="BACON"/>
    <property type="match status" value="1"/>
</dbReference>
<dbReference type="AlphaFoldDB" id="A0A9D9NBM9"/>
<name>A0A9D9NBM9_9BACT</name>
<proteinExistence type="predicted"/>
<sequence length="539" mass="58737">MKITKIMATAVSGIVLLAGCTQDYTLSSLDEIQLSETFISIPAEGGTVKVELNAEVDWAFEKIFETENEVKDEEGNTVYEDHEAVMVYSETPAWLTVNHLSGTAGNTVLEFTAENNKSVGREDKLIIKAGDKYQNLTVRQGEIEAAVATVKDVFDGVAGQTFVVTGTCTRITSTTYGNWYMKDDSTDEELYIYGTVDNTGNYNWDSFDIEVGDKVTVRGTKTVYNGVVEFEDARFVSVEKSLIQGFDNKLFIPADGGEVTARFLVKGGSMEYEFPEDLGWAKIKEITTIAPDTTAVVFSVEAMPDKFATRRATVTFGSANSDGSSEFGVELVQYPDATETMQGVFDRIGAASSAVTVDGVIAATCTEGFLLSKDNDLIFVNASEFYDTVYGKVGATVRVSGVAEEDYDGPRIGSIEFVEIVNAEGTYEPGTPVDITGTIDDITVGDDGLYDITYFTATGYLSDPYHNLNIAGASTQLAFYGNESDDFDLDAYCDYCNKDADGNKLSTPNTIKVTGYYINRRSFGFNFIVTGIDPAFDEE</sequence>
<gene>
    <name evidence="2" type="ORF">IAB99_07445</name>
</gene>
<dbReference type="InterPro" id="IPR024361">
    <property type="entry name" value="BACON"/>
</dbReference>
<accession>A0A9D9NBM9</accession>
<dbReference type="Gene3D" id="2.60.40.10">
    <property type="entry name" value="Immunoglobulins"/>
    <property type="match status" value="1"/>
</dbReference>
<dbReference type="CDD" id="cd14948">
    <property type="entry name" value="BACON"/>
    <property type="match status" value="1"/>
</dbReference>
<dbReference type="Proteomes" id="UP000823660">
    <property type="component" value="Unassembled WGS sequence"/>
</dbReference>
<reference evidence="2" key="1">
    <citation type="submission" date="2020-10" db="EMBL/GenBank/DDBJ databases">
        <authorList>
            <person name="Gilroy R."/>
        </authorList>
    </citation>
    <scope>NUCLEOTIDE SEQUENCE</scope>
    <source>
        <strain evidence="2">B1-15692</strain>
    </source>
</reference>
<reference evidence="2" key="2">
    <citation type="journal article" date="2021" name="PeerJ">
        <title>Extensive microbial diversity within the chicken gut microbiome revealed by metagenomics and culture.</title>
        <authorList>
            <person name="Gilroy R."/>
            <person name="Ravi A."/>
            <person name="Getino M."/>
            <person name="Pursley I."/>
            <person name="Horton D.L."/>
            <person name="Alikhan N.F."/>
            <person name="Baker D."/>
            <person name="Gharbi K."/>
            <person name="Hall N."/>
            <person name="Watson M."/>
            <person name="Adriaenssens E.M."/>
            <person name="Foster-Nyarko E."/>
            <person name="Jarju S."/>
            <person name="Secka A."/>
            <person name="Antonio M."/>
            <person name="Oren A."/>
            <person name="Chaudhuri R.R."/>
            <person name="La Ragione R."/>
            <person name="Hildebrand F."/>
            <person name="Pallen M.J."/>
        </authorList>
    </citation>
    <scope>NUCLEOTIDE SEQUENCE</scope>
    <source>
        <strain evidence="2">B1-15692</strain>
    </source>
</reference>
<comment type="caution">
    <text evidence="2">The sequence shown here is derived from an EMBL/GenBank/DDBJ whole genome shotgun (WGS) entry which is preliminary data.</text>
</comment>